<dbReference type="Proteomes" id="UP000019494">
    <property type="component" value="Unassembled WGS sequence"/>
</dbReference>
<dbReference type="InterPro" id="IPR000835">
    <property type="entry name" value="HTH_MarR-typ"/>
</dbReference>
<dbReference type="PANTHER" id="PTHR33164:SF104">
    <property type="entry name" value="TRANSCRIPTIONAL REGULATORY PROTEIN"/>
    <property type="match status" value="1"/>
</dbReference>
<keyword evidence="3" id="KW-1185">Reference proteome</keyword>
<dbReference type="InterPro" id="IPR036390">
    <property type="entry name" value="WH_DNA-bd_sf"/>
</dbReference>
<dbReference type="Gene3D" id="1.10.10.10">
    <property type="entry name" value="Winged helix-like DNA-binding domain superfamily/Winged helix DNA-binding domain"/>
    <property type="match status" value="1"/>
</dbReference>
<accession>W9GIX1</accession>
<organism evidence="2 3">
    <name type="scientific">Intrasporangium chromatireducens Q5-1</name>
    <dbReference type="NCBI Taxonomy" id="584657"/>
    <lineage>
        <taxon>Bacteria</taxon>
        <taxon>Bacillati</taxon>
        <taxon>Actinomycetota</taxon>
        <taxon>Actinomycetes</taxon>
        <taxon>Micrococcales</taxon>
        <taxon>Intrasporangiaceae</taxon>
        <taxon>Intrasporangium</taxon>
    </lineage>
</organism>
<dbReference type="InterPro" id="IPR039422">
    <property type="entry name" value="MarR/SlyA-like"/>
</dbReference>
<dbReference type="SUPFAM" id="SSF46785">
    <property type="entry name" value="Winged helix' DNA-binding domain"/>
    <property type="match status" value="1"/>
</dbReference>
<dbReference type="PRINTS" id="PR00598">
    <property type="entry name" value="HTHMARR"/>
</dbReference>
<dbReference type="AlphaFoldDB" id="W9GIX1"/>
<dbReference type="OrthoDB" id="3727168at2"/>
<dbReference type="RefSeq" id="WP_034716239.1">
    <property type="nucleotide sequence ID" value="NZ_AWQS01000071.1"/>
</dbReference>
<evidence type="ECO:0000313" key="2">
    <source>
        <dbReference type="EMBL" id="EWT06015.1"/>
    </source>
</evidence>
<feature type="domain" description="HTH marR-type" evidence="1">
    <location>
        <begin position="28"/>
        <end position="162"/>
    </location>
</feature>
<evidence type="ECO:0000259" key="1">
    <source>
        <dbReference type="PROSITE" id="PS50995"/>
    </source>
</evidence>
<dbReference type="SMART" id="SM00347">
    <property type="entry name" value="HTH_MARR"/>
    <property type="match status" value="1"/>
</dbReference>
<dbReference type="PANTHER" id="PTHR33164">
    <property type="entry name" value="TRANSCRIPTIONAL REGULATOR, MARR FAMILY"/>
    <property type="match status" value="1"/>
</dbReference>
<dbReference type="PROSITE" id="PS50995">
    <property type="entry name" value="HTH_MARR_2"/>
    <property type="match status" value="1"/>
</dbReference>
<evidence type="ECO:0000313" key="3">
    <source>
        <dbReference type="Proteomes" id="UP000019494"/>
    </source>
</evidence>
<reference evidence="3" key="1">
    <citation type="submission" date="2013-08" db="EMBL/GenBank/DDBJ databases">
        <title>Intrasporangium oryzae NRRL B-24470.</title>
        <authorList>
            <person name="Liu H."/>
            <person name="Wang G."/>
        </authorList>
    </citation>
    <scope>NUCLEOTIDE SEQUENCE [LARGE SCALE GENOMIC DNA]</scope>
    <source>
        <strain evidence="3">Q5-1</strain>
    </source>
</reference>
<dbReference type="GO" id="GO:0003700">
    <property type="term" value="F:DNA-binding transcription factor activity"/>
    <property type="evidence" value="ECO:0007669"/>
    <property type="project" value="InterPro"/>
</dbReference>
<dbReference type="InterPro" id="IPR036388">
    <property type="entry name" value="WH-like_DNA-bd_sf"/>
</dbReference>
<name>W9GIX1_9MICO</name>
<sequence length="176" mass="19409">MAAKRRSAREQHRQAVASYVAAGGEETVQRVITAVYAVTKRLDQWYTRQLADLDLTQGEWAVLSGLATARDECLTPSQLADATSVAPSSMTHRLDKMASRGLIERRPDPANRTRTLVSLTHDGWELFSHAIRESNVVESDTLRDLGDAERVELARLLEVVLTGLDEIGESPAAQRA</sequence>
<dbReference type="GO" id="GO:0006950">
    <property type="term" value="P:response to stress"/>
    <property type="evidence" value="ECO:0007669"/>
    <property type="project" value="TreeGrafter"/>
</dbReference>
<dbReference type="EMBL" id="AWQS01000071">
    <property type="protein sequence ID" value="EWT06015.1"/>
    <property type="molecule type" value="Genomic_DNA"/>
</dbReference>
<comment type="caution">
    <text evidence="2">The sequence shown here is derived from an EMBL/GenBank/DDBJ whole genome shotgun (WGS) entry which is preliminary data.</text>
</comment>
<proteinExistence type="predicted"/>
<protein>
    <submittedName>
        <fullName evidence="2">MarR family transcriptional regulator</fullName>
    </submittedName>
</protein>
<gene>
    <name evidence="2" type="ORF">N864_00835</name>
</gene>
<dbReference type="Pfam" id="PF01047">
    <property type="entry name" value="MarR"/>
    <property type="match status" value="1"/>
</dbReference>